<keyword evidence="1" id="KW-0175">Coiled coil</keyword>
<dbReference type="Pfam" id="PF07949">
    <property type="entry name" value="YbbR"/>
    <property type="match status" value="4"/>
</dbReference>
<keyword evidence="3" id="KW-1185">Reference proteome</keyword>
<dbReference type="PANTHER" id="PTHR37804">
    <property type="entry name" value="CDAA REGULATORY PROTEIN CDAR"/>
    <property type="match status" value="1"/>
</dbReference>
<dbReference type="EMBL" id="JAJODE010000066">
    <property type="protein sequence ID" value="MCD4840279.1"/>
    <property type="molecule type" value="Genomic_DNA"/>
</dbReference>
<dbReference type="InterPro" id="IPR053154">
    <property type="entry name" value="c-di-AMP_regulator"/>
</dbReference>
<evidence type="ECO:0000313" key="2">
    <source>
        <dbReference type="EMBL" id="MCD4840279.1"/>
    </source>
</evidence>
<dbReference type="Gene3D" id="2.170.120.40">
    <property type="entry name" value="YbbR-like domain"/>
    <property type="match status" value="2"/>
</dbReference>
<proteinExistence type="predicted"/>
<evidence type="ECO:0000256" key="1">
    <source>
        <dbReference type="SAM" id="Coils"/>
    </source>
</evidence>
<dbReference type="RefSeq" id="WP_231315267.1">
    <property type="nucleotide sequence ID" value="NZ_JAJODE010000066.1"/>
</dbReference>
<reference evidence="2 3" key="1">
    <citation type="journal article" date="2023" name="Antonie Van Leeuwenhoek">
        <title>Unveiling the genomic potential of a novel thermostable glycoside hydrolases producing Neobacillus sedimentimangrovi UE25.</title>
        <authorList>
            <person name="Ejaz U."/>
            <person name="Saleem F."/>
            <person name="Rashid R."/>
            <person name="Hasan K.A."/>
            <person name="Syed M.N."/>
            <person name="Sohail M."/>
        </authorList>
    </citation>
    <scope>NUCLEOTIDE SEQUENCE [LARGE SCALE GENOMIC DNA]</scope>
    <source>
        <strain evidence="2 3">UE25</strain>
    </source>
</reference>
<comment type="caution">
    <text evidence="2">The sequence shown here is derived from an EMBL/GenBank/DDBJ whole genome shotgun (WGS) entry which is preliminary data.</text>
</comment>
<dbReference type="Proteomes" id="UP001162836">
    <property type="component" value="Unassembled WGS sequence"/>
</dbReference>
<gene>
    <name evidence="2" type="ORF">LRS37_15755</name>
</gene>
<sequence>MDKLMDNPWFIKGLALVLAILLYSSIDHPGRKLTESYVPGEESEETIKDFPVTAYYDTENLVVSGIPDTVDITIKGPITHVQTAKALRNFEVVADLTNVKIGKQRVKLEVRDLSDKLKAEIKPKSVTVTIQEKITKEFPVEVEFNANQVEDGFSSGKPVAEPKKVKITGAKSEIDRIVYVKAVLEVKNVLKETITKEARIQVLDKDLNKLNVVVEPETVKVTVPIKQSVKTVPINVVKKGNPPVGVTIQSIELDQNEAVITASEEVLKKTDSVRVEVDVSKISDNTTLELPVIISNGITKVTPQMVKATVTVLNEKEEEIEEEKEEEKTVSGIPIQIQGLPQELKAQITDPANKRINIVVNGPSNAIDEIDPNDFRVYVDLSNLQEGSHQVNIHVEGPPDIKWEPEKSLAKITITNNA</sequence>
<dbReference type="Gene3D" id="2.170.120.30">
    <property type="match status" value="2"/>
</dbReference>
<accession>A0ABS8QLU6</accession>
<evidence type="ECO:0000313" key="3">
    <source>
        <dbReference type="Proteomes" id="UP001162836"/>
    </source>
</evidence>
<feature type="coiled-coil region" evidence="1">
    <location>
        <begin position="306"/>
        <end position="333"/>
    </location>
</feature>
<dbReference type="InterPro" id="IPR012505">
    <property type="entry name" value="YbbR"/>
</dbReference>
<name>A0ABS8QLU6_9BACI</name>
<dbReference type="PANTHER" id="PTHR37804:SF1">
    <property type="entry name" value="CDAA REGULATORY PROTEIN CDAR"/>
    <property type="match status" value="1"/>
</dbReference>
<organism evidence="2 3">
    <name type="scientific">Neobacillus sedimentimangrovi</name>
    <dbReference type="NCBI Taxonomy" id="2699460"/>
    <lineage>
        <taxon>Bacteria</taxon>
        <taxon>Bacillati</taxon>
        <taxon>Bacillota</taxon>
        <taxon>Bacilli</taxon>
        <taxon>Bacillales</taxon>
        <taxon>Bacillaceae</taxon>
        <taxon>Neobacillus</taxon>
    </lineage>
</organism>
<protein>
    <submittedName>
        <fullName evidence="2">YbbR-like domain-containing protein</fullName>
    </submittedName>
</protein>